<accession>A0A021VNX6</accession>
<dbReference type="Proteomes" id="UP000019753">
    <property type="component" value="Unassembled WGS sequence"/>
</dbReference>
<organism evidence="3 4">
    <name type="scientific">Actinotalea ferrariae CF5-4</name>
    <dbReference type="NCBI Taxonomy" id="948458"/>
    <lineage>
        <taxon>Bacteria</taxon>
        <taxon>Bacillati</taxon>
        <taxon>Actinomycetota</taxon>
        <taxon>Actinomycetes</taxon>
        <taxon>Micrococcales</taxon>
        <taxon>Cellulomonadaceae</taxon>
        <taxon>Actinotalea</taxon>
    </lineage>
</organism>
<evidence type="ECO:0000313" key="4">
    <source>
        <dbReference type="Proteomes" id="UP000019753"/>
    </source>
</evidence>
<dbReference type="OrthoDB" id="5148493at2"/>
<sequence length="155" mass="16543">PGPDLPPERYGAHPAGPPPRRPEDPAAYDALRSRLGLFLLLLVASLLVLSLPLPFQAASVVFSAWAVVVGTRAVVAAWRAGIRRAAVPMAAALVGIAMWMTLSAGLQLALWPVLQERQDCLREALTTSAREACEDGYVQDVEDRLTGLLRPASAP</sequence>
<dbReference type="RefSeq" id="WP_034230061.1">
    <property type="nucleotide sequence ID" value="NZ_AXCW01000574.1"/>
</dbReference>
<feature type="region of interest" description="Disordered" evidence="1">
    <location>
        <begin position="1"/>
        <end position="23"/>
    </location>
</feature>
<feature type="transmembrane region" description="Helical" evidence="2">
    <location>
        <begin position="90"/>
        <end position="114"/>
    </location>
</feature>
<keyword evidence="2" id="KW-0812">Transmembrane</keyword>
<reference evidence="3 4" key="1">
    <citation type="submission" date="2014-01" db="EMBL/GenBank/DDBJ databases">
        <title>Actinotalea ferrariae CF5-4.</title>
        <authorList>
            <person name="Chen F."/>
            <person name="Li Y."/>
            <person name="Wang G."/>
        </authorList>
    </citation>
    <scope>NUCLEOTIDE SEQUENCE [LARGE SCALE GENOMIC DNA]</scope>
    <source>
        <strain evidence="3 4">CF5-4</strain>
    </source>
</reference>
<evidence type="ECO:0000256" key="2">
    <source>
        <dbReference type="SAM" id="Phobius"/>
    </source>
</evidence>
<feature type="transmembrane region" description="Helical" evidence="2">
    <location>
        <begin position="35"/>
        <end position="53"/>
    </location>
</feature>
<evidence type="ECO:0000256" key="1">
    <source>
        <dbReference type="SAM" id="MobiDB-lite"/>
    </source>
</evidence>
<feature type="compositionally biased region" description="Basic and acidic residues" evidence="1">
    <location>
        <begin position="1"/>
        <end position="11"/>
    </location>
</feature>
<gene>
    <name evidence="3" type="ORF">N866_16995</name>
</gene>
<feature type="transmembrane region" description="Helical" evidence="2">
    <location>
        <begin position="59"/>
        <end position="78"/>
    </location>
</feature>
<keyword evidence="2" id="KW-1133">Transmembrane helix</keyword>
<dbReference type="EMBL" id="AXCW01000574">
    <property type="protein sequence ID" value="EYR61775.1"/>
    <property type="molecule type" value="Genomic_DNA"/>
</dbReference>
<dbReference type="AlphaFoldDB" id="A0A021VNX6"/>
<feature type="non-terminal residue" evidence="3">
    <location>
        <position position="1"/>
    </location>
</feature>
<protein>
    <submittedName>
        <fullName evidence="3">Uncharacterized protein</fullName>
    </submittedName>
</protein>
<name>A0A021VNX6_9CELL</name>
<keyword evidence="2" id="KW-0472">Membrane</keyword>
<keyword evidence="4" id="KW-1185">Reference proteome</keyword>
<proteinExistence type="predicted"/>
<comment type="caution">
    <text evidence="3">The sequence shown here is derived from an EMBL/GenBank/DDBJ whole genome shotgun (WGS) entry which is preliminary data.</text>
</comment>
<evidence type="ECO:0000313" key="3">
    <source>
        <dbReference type="EMBL" id="EYR61775.1"/>
    </source>
</evidence>